<proteinExistence type="inferred from homology"/>
<dbReference type="InterPro" id="IPR020084">
    <property type="entry name" value="NUDIX_hydrolase_CS"/>
</dbReference>
<accession>A0A067M1G1</accession>
<evidence type="ECO:0000313" key="5">
    <source>
        <dbReference type="Proteomes" id="UP000027195"/>
    </source>
</evidence>
<dbReference type="EMBL" id="KL198089">
    <property type="protein sequence ID" value="KDQ08545.1"/>
    <property type="molecule type" value="Genomic_DNA"/>
</dbReference>
<evidence type="ECO:0000256" key="1">
    <source>
        <dbReference type="ARBA" id="ARBA00022801"/>
    </source>
</evidence>
<dbReference type="SUPFAM" id="SSF55811">
    <property type="entry name" value="Nudix"/>
    <property type="match status" value="1"/>
</dbReference>
<dbReference type="GO" id="GO:0006753">
    <property type="term" value="P:nucleoside phosphate metabolic process"/>
    <property type="evidence" value="ECO:0007669"/>
    <property type="project" value="TreeGrafter"/>
</dbReference>
<dbReference type="PROSITE" id="PS51462">
    <property type="entry name" value="NUDIX"/>
    <property type="match status" value="1"/>
</dbReference>
<dbReference type="PRINTS" id="PR00502">
    <property type="entry name" value="NUDIXFAMILY"/>
</dbReference>
<dbReference type="GO" id="GO:0005634">
    <property type="term" value="C:nucleus"/>
    <property type="evidence" value="ECO:0007669"/>
    <property type="project" value="TreeGrafter"/>
</dbReference>
<dbReference type="Gene3D" id="3.90.79.10">
    <property type="entry name" value="Nucleoside Triphosphate Pyrophosphohydrolase"/>
    <property type="match status" value="1"/>
</dbReference>
<dbReference type="Pfam" id="PF00293">
    <property type="entry name" value="NUDIX"/>
    <property type="match status" value="1"/>
</dbReference>
<gene>
    <name evidence="4" type="ORF">BOTBODRAFT_37837</name>
</gene>
<dbReference type="InterPro" id="IPR000086">
    <property type="entry name" value="NUDIX_hydrolase_dom"/>
</dbReference>
<dbReference type="PROSITE" id="PS00893">
    <property type="entry name" value="NUDIX_BOX"/>
    <property type="match status" value="1"/>
</dbReference>
<name>A0A067M1G1_BOTB1</name>
<evidence type="ECO:0000313" key="4">
    <source>
        <dbReference type="EMBL" id="KDQ08545.1"/>
    </source>
</evidence>
<keyword evidence="1 2" id="KW-0378">Hydrolase</keyword>
<keyword evidence="5" id="KW-1185">Reference proteome</keyword>
<dbReference type="FunFam" id="3.90.79.10:FF:000016">
    <property type="entry name" value="ADP-sugar pyrophosphatase isoform X1"/>
    <property type="match status" value="1"/>
</dbReference>
<dbReference type="InParanoid" id="A0A067M1G1"/>
<feature type="domain" description="Nudix hydrolase" evidence="3">
    <location>
        <begin position="50"/>
        <end position="191"/>
    </location>
</feature>
<sequence length="208" mass="22979">MHHNEPAIVSVTDLPITEAKWVTLKKIQWKDQEGKDRVWEMAERTTRGSSGIDAVDIFPILRSKSKDFPPSTIIVEQFRPPMGAFTVELPAGLIDDGETAEEAAIRELKEETGYETESVIESSPLLASDPGMSSANMKLVTLDVPFDESAGSPKQRLDEGEHVVKRVIALSELQPELRVYEKRGFIVDGRLAHLAAGWAMASKFSSSD</sequence>
<dbReference type="HOGENOM" id="CLU_062658_0_0_1"/>
<dbReference type="InterPro" id="IPR015797">
    <property type="entry name" value="NUDIX_hydrolase-like_dom_sf"/>
</dbReference>
<dbReference type="PANTHER" id="PTHR11839">
    <property type="entry name" value="UDP/ADP-SUGAR PYROPHOSPHATASE"/>
    <property type="match status" value="1"/>
</dbReference>
<protein>
    <recommendedName>
        <fullName evidence="3">Nudix hydrolase domain-containing protein</fullName>
    </recommendedName>
</protein>
<dbReference type="STRING" id="930990.A0A067M1G1"/>
<dbReference type="InterPro" id="IPR020476">
    <property type="entry name" value="Nudix_hydrolase"/>
</dbReference>
<dbReference type="CDD" id="cd18888">
    <property type="entry name" value="NUDIX_ADPRase_Nudt5"/>
    <property type="match status" value="1"/>
</dbReference>
<comment type="similarity">
    <text evidence="2">Belongs to the Nudix hydrolase family.</text>
</comment>
<dbReference type="Proteomes" id="UP000027195">
    <property type="component" value="Unassembled WGS sequence"/>
</dbReference>
<dbReference type="OrthoDB" id="10249920at2759"/>
<organism evidence="4 5">
    <name type="scientific">Botryobasidium botryosum (strain FD-172 SS1)</name>
    <dbReference type="NCBI Taxonomy" id="930990"/>
    <lineage>
        <taxon>Eukaryota</taxon>
        <taxon>Fungi</taxon>
        <taxon>Dikarya</taxon>
        <taxon>Basidiomycota</taxon>
        <taxon>Agaricomycotina</taxon>
        <taxon>Agaricomycetes</taxon>
        <taxon>Cantharellales</taxon>
        <taxon>Botryobasidiaceae</taxon>
        <taxon>Botryobasidium</taxon>
    </lineage>
</organism>
<dbReference type="PANTHER" id="PTHR11839:SF1">
    <property type="entry name" value="ADP-SUGAR PYROPHOSPHATASE"/>
    <property type="match status" value="1"/>
</dbReference>
<dbReference type="FunCoup" id="A0A067M1G1">
    <property type="interactions" value="478"/>
</dbReference>
<evidence type="ECO:0000256" key="2">
    <source>
        <dbReference type="RuleBase" id="RU003476"/>
    </source>
</evidence>
<dbReference type="GO" id="GO:0047631">
    <property type="term" value="F:ADP-ribose diphosphatase activity"/>
    <property type="evidence" value="ECO:0007669"/>
    <property type="project" value="TreeGrafter"/>
</dbReference>
<evidence type="ECO:0000259" key="3">
    <source>
        <dbReference type="PROSITE" id="PS51462"/>
    </source>
</evidence>
<dbReference type="GO" id="GO:0019693">
    <property type="term" value="P:ribose phosphate metabolic process"/>
    <property type="evidence" value="ECO:0007669"/>
    <property type="project" value="TreeGrafter"/>
</dbReference>
<dbReference type="AlphaFoldDB" id="A0A067M1G1"/>
<reference evidence="5" key="1">
    <citation type="journal article" date="2014" name="Proc. Natl. Acad. Sci. U.S.A.">
        <title>Extensive sampling of basidiomycete genomes demonstrates inadequacy of the white-rot/brown-rot paradigm for wood decay fungi.</title>
        <authorList>
            <person name="Riley R."/>
            <person name="Salamov A.A."/>
            <person name="Brown D.W."/>
            <person name="Nagy L.G."/>
            <person name="Floudas D."/>
            <person name="Held B.W."/>
            <person name="Levasseur A."/>
            <person name="Lombard V."/>
            <person name="Morin E."/>
            <person name="Otillar R."/>
            <person name="Lindquist E.A."/>
            <person name="Sun H."/>
            <person name="LaButti K.M."/>
            <person name="Schmutz J."/>
            <person name="Jabbour D."/>
            <person name="Luo H."/>
            <person name="Baker S.E."/>
            <person name="Pisabarro A.G."/>
            <person name="Walton J.D."/>
            <person name="Blanchette R.A."/>
            <person name="Henrissat B."/>
            <person name="Martin F."/>
            <person name="Cullen D."/>
            <person name="Hibbett D.S."/>
            <person name="Grigoriev I.V."/>
        </authorList>
    </citation>
    <scope>NUCLEOTIDE SEQUENCE [LARGE SCALE GENOMIC DNA]</scope>
    <source>
        <strain evidence="5">FD-172 SS1</strain>
    </source>
</reference>